<evidence type="ECO:0000313" key="2">
    <source>
        <dbReference type="EMBL" id="MBD2183353.1"/>
    </source>
</evidence>
<dbReference type="EMBL" id="JACJPW010000053">
    <property type="protein sequence ID" value="MBD2183353.1"/>
    <property type="molecule type" value="Genomic_DNA"/>
</dbReference>
<dbReference type="AlphaFoldDB" id="A0A926ZHJ7"/>
<accession>A0A926ZHJ7</accession>
<dbReference type="InterPro" id="IPR003959">
    <property type="entry name" value="ATPase_AAA_core"/>
</dbReference>
<dbReference type="PANTHER" id="PTHR40396:SF1">
    <property type="entry name" value="ATPASE AAA-TYPE CORE DOMAIN-CONTAINING PROTEIN"/>
    <property type="match status" value="1"/>
</dbReference>
<name>A0A926ZHJ7_9CYAN</name>
<dbReference type="PIRSF" id="PIRSF029347">
    <property type="entry name" value="RecF"/>
    <property type="match status" value="1"/>
</dbReference>
<evidence type="ECO:0000259" key="1">
    <source>
        <dbReference type="Pfam" id="PF13304"/>
    </source>
</evidence>
<dbReference type="RefSeq" id="WP_190467509.1">
    <property type="nucleotide sequence ID" value="NZ_JACJPW010000053.1"/>
</dbReference>
<dbReference type="GO" id="GO:0016887">
    <property type="term" value="F:ATP hydrolysis activity"/>
    <property type="evidence" value="ECO:0007669"/>
    <property type="project" value="InterPro"/>
</dbReference>
<feature type="domain" description="ATPase AAA-type core" evidence="1">
    <location>
        <begin position="25"/>
        <end position="376"/>
    </location>
</feature>
<dbReference type="SUPFAM" id="SSF52540">
    <property type="entry name" value="P-loop containing nucleoside triphosphate hydrolases"/>
    <property type="match status" value="1"/>
</dbReference>
<gene>
    <name evidence="2" type="ORF">H6G03_20205</name>
</gene>
<dbReference type="InterPro" id="IPR014555">
    <property type="entry name" value="RecF-like"/>
</dbReference>
<dbReference type="GO" id="GO:0005524">
    <property type="term" value="F:ATP binding"/>
    <property type="evidence" value="ECO:0007669"/>
    <property type="project" value="InterPro"/>
</dbReference>
<comment type="caution">
    <text evidence="2">The sequence shown here is derived from an EMBL/GenBank/DDBJ whole genome shotgun (WGS) entry which is preliminary data.</text>
</comment>
<dbReference type="Proteomes" id="UP000641646">
    <property type="component" value="Unassembled WGS sequence"/>
</dbReference>
<dbReference type="Pfam" id="PF13304">
    <property type="entry name" value="AAA_21"/>
    <property type="match status" value="1"/>
</dbReference>
<dbReference type="InterPro" id="IPR027417">
    <property type="entry name" value="P-loop_NTPase"/>
</dbReference>
<reference evidence="2" key="1">
    <citation type="journal article" date="2015" name="ISME J.">
        <title>Draft Genome Sequence of Streptomyces incarnatus NRRL8089, which Produces the Nucleoside Antibiotic Sinefungin.</title>
        <authorList>
            <person name="Oshima K."/>
            <person name="Hattori M."/>
            <person name="Shimizu H."/>
            <person name="Fukuda K."/>
            <person name="Nemoto M."/>
            <person name="Inagaki K."/>
            <person name="Tamura T."/>
        </authorList>
    </citation>
    <scope>NUCLEOTIDE SEQUENCE</scope>
    <source>
        <strain evidence="2">FACHB-1375</strain>
    </source>
</reference>
<dbReference type="PANTHER" id="PTHR40396">
    <property type="entry name" value="ATPASE-LIKE PROTEIN"/>
    <property type="match status" value="1"/>
</dbReference>
<sequence length="424" mass="47610">MLSRVQALNYRCLRYIDRPLLPFQVLIGPNASGKSSFLDVVALLGDYVREGLDNALLQNFQNPIGRATNVDQLIFHQSAPGFELAIELRVPEKLASRYQYARYEVGFTKEENGELAIAGETLWLHNDPEKNLEKPEEQRLQFPTEPVAPKTLFKAPGRNRPPRGWRKVVNKILESGNDYFRGESSDWNMMFRLGSGKSSLGGLPQDKRFPISMWVRDILLQGVHILALNSIAMRRPCSPSEVRTFKVDGSNLPLVVQDLEKNNPKVFRDWVAHIRTVLTDVQTILVQERSEDKHLYLAIQYKSGGEPVPSWLLSDGTLRMLALTLLAYIPYHEGIYLIEEPENGIHPKAIEAVFLSLSSVYDSQILLATHSPLFLALAKTEQMLCFAKNPSGAIDIVSGDKHPSLQNWHGQISLATLYAAGVLG</sequence>
<proteinExistence type="predicted"/>
<protein>
    <submittedName>
        <fullName evidence="2">AAA family ATPase</fullName>
    </submittedName>
</protein>
<organism evidence="2 3">
    <name type="scientific">Aerosakkonema funiforme FACHB-1375</name>
    <dbReference type="NCBI Taxonomy" id="2949571"/>
    <lineage>
        <taxon>Bacteria</taxon>
        <taxon>Bacillati</taxon>
        <taxon>Cyanobacteriota</taxon>
        <taxon>Cyanophyceae</taxon>
        <taxon>Oscillatoriophycideae</taxon>
        <taxon>Aerosakkonematales</taxon>
        <taxon>Aerosakkonemataceae</taxon>
        <taxon>Aerosakkonema</taxon>
    </lineage>
</organism>
<evidence type="ECO:0000313" key="3">
    <source>
        <dbReference type="Proteomes" id="UP000641646"/>
    </source>
</evidence>
<keyword evidence="3" id="KW-1185">Reference proteome</keyword>
<dbReference type="NCBIfam" id="NF047739">
    <property type="entry name" value="antiphage_MADS3"/>
    <property type="match status" value="1"/>
</dbReference>
<dbReference type="Gene3D" id="3.40.50.300">
    <property type="entry name" value="P-loop containing nucleotide triphosphate hydrolases"/>
    <property type="match status" value="2"/>
</dbReference>
<reference evidence="2" key="2">
    <citation type="submission" date="2020-08" db="EMBL/GenBank/DDBJ databases">
        <authorList>
            <person name="Chen M."/>
            <person name="Teng W."/>
            <person name="Zhao L."/>
            <person name="Hu C."/>
            <person name="Zhou Y."/>
            <person name="Han B."/>
            <person name="Song L."/>
            <person name="Shu W."/>
        </authorList>
    </citation>
    <scope>NUCLEOTIDE SEQUENCE</scope>
    <source>
        <strain evidence="2">FACHB-1375</strain>
    </source>
</reference>